<keyword evidence="2" id="KW-1185">Reference proteome</keyword>
<gene>
    <name evidence="1" type="ORF">DHETER_LOCUS11996</name>
</gene>
<accession>A0ACA9PE09</accession>
<proteinExistence type="predicted"/>
<feature type="non-terminal residue" evidence="1">
    <location>
        <position position="129"/>
    </location>
</feature>
<dbReference type="EMBL" id="CAJVPU010028123">
    <property type="protein sequence ID" value="CAG8705979.1"/>
    <property type="molecule type" value="Genomic_DNA"/>
</dbReference>
<sequence>MAQSQLDLGSCGIPTNFDLFHVYNPKYKYDIFALMSTKRRNGIKKNSSPPRPPNVFFLFKNCFMLEIKFQFPQLFEKLSMPTLCKYVKEIWQTMPEKEKSIYREFAEEAQSIHNEIYPNYKYKPRKYTK</sequence>
<evidence type="ECO:0000313" key="1">
    <source>
        <dbReference type="EMBL" id="CAG8705979.1"/>
    </source>
</evidence>
<comment type="caution">
    <text evidence="1">The sequence shown here is derived from an EMBL/GenBank/DDBJ whole genome shotgun (WGS) entry which is preliminary data.</text>
</comment>
<reference evidence="1" key="1">
    <citation type="submission" date="2021-06" db="EMBL/GenBank/DDBJ databases">
        <authorList>
            <person name="Kallberg Y."/>
            <person name="Tangrot J."/>
            <person name="Rosling A."/>
        </authorList>
    </citation>
    <scope>NUCLEOTIDE SEQUENCE</scope>
    <source>
        <strain evidence="1">IL203A</strain>
    </source>
</reference>
<protein>
    <submittedName>
        <fullName evidence="1">16098_t:CDS:1</fullName>
    </submittedName>
</protein>
<name>A0ACA9PE09_9GLOM</name>
<dbReference type="Proteomes" id="UP000789702">
    <property type="component" value="Unassembled WGS sequence"/>
</dbReference>
<organism evidence="1 2">
    <name type="scientific">Dentiscutata heterogama</name>
    <dbReference type="NCBI Taxonomy" id="1316150"/>
    <lineage>
        <taxon>Eukaryota</taxon>
        <taxon>Fungi</taxon>
        <taxon>Fungi incertae sedis</taxon>
        <taxon>Mucoromycota</taxon>
        <taxon>Glomeromycotina</taxon>
        <taxon>Glomeromycetes</taxon>
        <taxon>Diversisporales</taxon>
        <taxon>Gigasporaceae</taxon>
        <taxon>Dentiscutata</taxon>
    </lineage>
</organism>
<evidence type="ECO:0000313" key="2">
    <source>
        <dbReference type="Proteomes" id="UP000789702"/>
    </source>
</evidence>